<feature type="transmembrane region" description="Helical" evidence="10">
    <location>
        <begin position="143"/>
        <end position="161"/>
    </location>
</feature>
<keyword evidence="11" id="KW-1185">Reference proteome</keyword>
<evidence type="ECO:0000313" key="11">
    <source>
        <dbReference type="Proteomes" id="UP000694925"/>
    </source>
</evidence>
<dbReference type="InterPro" id="IPR004117">
    <property type="entry name" value="7tm6_olfct_rcpt"/>
</dbReference>
<dbReference type="PANTHER" id="PTHR21137:SF35">
    <property type="entry name" value="ODORANT RECEPTOR 19A-RELATED"/>
    <property type="match status" value="1"/>
</dbReference>
<feature type="transmembrane region" description="Helical" evidence="10">
    <location>
        <begin position="732"/>
        <end position="756"/>
    </location>
</feature>
<dbReference type="GO" id="GO:0005549">
    <property type="term" value="F:odorant binding"/>
    <property type="evidence" value="ECO:0007669"/>
    <property type="project" value="InterPro"/>
</dbReference>
<feature type="transmembrane region" description="Helical" evidence="10">
    <location>
        <begin position="284"/>
        <end position="304"/>
    </location>
</feature>
<keyword evidence="3" id="KW-0716">Sensory transduction</keyword>
<evidence type="ECO:0000256" key="4">
    <source>
        <dbReference type="ARBA" id="ARBA00022692"/>
    </source>
</evidence>
<feature type="transmembrane region" description="Helical" evidence="10">
    <location>
        <begin position="509"/>
        <end position="527"/>
    </location>
</feature>
<feature type="transmembrane region" description="Helical" evidence="10">
    <location>
        <begin position="54"/>
        <end position="76"/>
    </location>
</feature>
<name>A0AAJ7NDK5_9HYME</name>
<feature type="transmembrane region" description="Helical" evidence="10">
    <location>
        <begin position="206"/>
        <end position="229"/>
    </location>
</feature>
<accession>A0AAJ7NDK5</accession>
<feature type="transmembrane region" description="Helical" evidence="10">
    <location>
        <begin position="564"/>
        <end position="586"/>
    </location>
</feature>
<reference evidence="12" key="1">
    <citation type="submission" date="2025-08" db="UniProtKB">
        <authorList>
            <consortium name="RefSeq"/>
        </authorList>
    </citation>
    <scope>IDENTIFICATION</scope>
    <source>
        <tissue evidence="12">Whole body</tissue>
    </source>
</reference>
<feature type="transmembrane region" description="Helical" evidence="10">
    <location>
        <begin position="620"/>
        <end position="646"/>
    </location>
</feature>
<evidence type="ECO:0000256" key="6">
    <source>
        <dbReference type="ARBA" id="ARBA00022989"/>
    </source>
</evidence>
<keyword evidence="8" id="KW-0675">Receptor</keyword>
<keyword evidence="9" id="KW-0807">Transducer</keyword>
<keyword evidence="5" id="KW-0552">Olfaction</keyword>
<comment type="subcellular location">
    <subcellularLocation>
        <location evidence="1">Cell membrane</location>
        <topology evidence="1">Multi-pass membrane protein</topology>
    </subcellularLocation>
</comment>
<evidence type="ECO:0000256" key="8">
    <source>
        <dbReference type="ARBA" id="ARBA00023170"/>
    </source>
</evidence>
<dbReference type="GO" id="GO:0005886">
    <property type="term" value="C:plasma membrane"/>
    <property type="evidence" value="ECO:0007669"/>
    <property type="project" value="UniProtKB-SubCell"/>
</dbReference>
<dbReference type="Proteomes" id="UP000694925">
    <property type="component" value="Unplaced"/>
</dbReference>
<gene>
    <name evidence="12" type="primary">LOC108630898</name>
</gene>
<dbReference type="Pfam" id="PF02949">
    <property type="entry name" value="7tm_6"/>
    <property type="match status" value="2"/>
</dbReference>
<protein>
    <submittedName>
        <fullName evidence="12">Uncharacterized protein LOC108630898</fullName>
    </submittedName>
</protein>
<dbReference type="KEGG" id="ccal:108630898"/>
<evidence type="ECO:0000256" key="1">
    <source>
        <dbReference type="ARBA" id="ARBA00004651"/>
    </source>
</evidence>
<feature type="transmembrane region" description="Helical" evidence="10">
    <location>
        <begin position="474"/>
        <end position="497"/>
    </location>
</feature>
<evidence type="ECO:0000256" key="7">
    <source>
        <dbReference type="ARBA" id="ARBA00023136"/>
    </source>
</evidence>
<dbReference type="PANTHER" id="PTHR21137">
    <property type="entry name" value="ODORANT RECEPTOR"/>
    <property type="match status" value="1"/>
</dbReference>
<dbReference type="GO" id="GO:0004984">
    <property type="term" value="F:olfactory receptor activity"/>
    <property type="evidence" value="ECO:0007669"/>
    <property type="project" value="InterPro"/>
</dbReference>
<evidence type="ECO:0000256" key="5">
    <source>
        <dbReference type="ARBA" id="ARBA00022725"/>
    </source>
</evidence>
<evidence type="ECO:0000256" key="9">
    <source>
        <dbReference type="ARBA" id="ARBA00023224"/>
    </source>
</evidence>
<evidence type="ECO:0000256" key="10">
    <source>
        <dbReference type="SAM" id="Phobius"/>
    </source>
</evidence>
<dbReference type="RefSeq" id="XP_017889960.2">
    <property type="nucleotide sequence ID" value="XM_018034471.2"/>
</dbReference>
<keyword evidence="4 10" id="KW-0812">Transmembrane</keyword>
<evidence type="ECO:0000313" key="12">
    <source>
        <dbReference type="RefSeq" id="XP_017889960.2"/>
    </source>
</evidence>
<dbReference type="GO" id="GO:0007165">
    <property type="term" value="P:signal transduction"/>
    <property type="evidence" value="ECO:0007669"/>
    <property type="project" value="UniProtKB-KW"/>
</dbReference>
<keyword evidence="6 10" id="KW-1133">Transmembrane helix</keyword>
<keyword evidence="2" id="KW-1003">Cell membrane</keyword>
<evidence type="ECO:0000256" key="3">
    <source>
        <dbReference type="ARBA" id="ARBA00022606"/>
    </source>
</evidence>
<feature type="transmembrane region" description="Helical" evidence="10">
    <location>
        <begin position="319"/>
        <end position="339"/>
    </location>
</feature>
<feature type="transmembrane region" description="Helical" evidence="10">
    <location>
        <begin position="696"/>
        <end position="720"/>
    </location>
</feature>
<organism evidence="11 12">
    <name type="scientific">Ceratina calcarata</name>
    <dbReference type="NCBI Taxonomy" id="156304"/>
    <lineage>
        <taxon>Eukaryota</taxon>
        <taxon>Metazoa</taxon>
        <taxon>Ecdysozoa</taxon>
        <taxon>Arthropoda</taxon>
        <taxon>Hexapoda</taxon>
        <taxon>Insecta</taxon>
        <taxon>Pterygota</taxon>
        <taxon>Neoptera</taxon>
        <taxon>Endopterygota</taxon>
        <taxon>Hymenoptera</taxon>
        <taxon>Apocrita</taxon>
        <taxon>Aculeata</taxon>
        <taxon>Apoidea</taxon>
        <taxon>Anthophila</taxon>
        <taxon>Apidae</taxon>
        <taxon>Ceratina</taxon>
        <taxon>Zadontomerus</taxon>
    </lineage>
</organism>
<dbReference type="GeneID" id="108630898"/>
<sequence length="835" mass="95961">MSREKFVSVFRRSVNMDTDRDLKVALGWNRVNMRLVGIWPEPIKKNERWQDFKVLFFLMVISFFGVGPQTANLYFIGRDLQLVTENLSTANIPGINALMKLIFSWYYKNSFKPLVQTFYDDWRTPLTEEEKAIMMKGAKSGRLISVWCSALTLLMVTLYLSSRSYIVYRSDIQNEEKYRLLLYPGYVPYDIRRVTLLIFANVGQVVAGYSAVIYYTTVDTFIAMLVIHLTGQFQILRNKLEKLMGDENGDRSSYEIQQELVSIVKRHEHLNWSASKIDNCFSTLLLIQMLLCTIELCLQGFYFFKVILRNENGLLSVDFAFFITFVCFILVHIFIYCYIGDMLIVECKELSDSVYKSNWFNVSPPNQAKQILFIMTRSTRPLSLTAGKFGTFSMEMFSTILKTAMGYMSVLLTVSDRILLTYYISLKISRVDYCNLQQREMEFAMGWNRYNLTLLGVWPEPRETSSLSRFLSNLIFWFGTVVTVTFICAPQTAYLVLRSSSLDEAIENLSVNVPIAFAVVKQAVLWYRKKALALLVSQILDDWREPIGSQDRETMLKNAKLSRITSIVCSFLTYFLLVTFISLQVWNNMQNTSEADLGGLLHPAMFPYDTQKSPNFEITWLGQFIGTVLTAICYSSFDTFLAVLVLHLCGQITVLRVTLESLARKQNDSSKFFKDLGLIVDRHDQLFRFAIIVEDCFNLTLLVQISISTAMFCLTGYRIIKSLDEDEQPDGQIVGLAFFLIHVIYTMLHLFIYCYVGEMLLEQSTGVAESAYDCNWHDLSPRQALSLVIVMCRARAAFQLTAGKFRPFSLELFNAILKTSAGYLSVLLAMKDRLD</sequence>
<evidence type="ECO:0000256" key="2">
    <source>
        <dbReference type="ARBA" id="ARBA00022475"/>
    </source>
</evidence>
<proteinExistence type="predicted"/>
<dbReference type="AlphaFoldDB" id="A0AAJ7NDK5"/>
<keyword evidence="7 10" id="KW-0472">Membrane</keyword>